<evidence type="ECO:0000313" key="1">
    <source>
        <dbReference type="EMBL" id="KAH0534424.1"/>
    </source>
</evidence>
<dbReference type="AlphaFoldDB" id="A0AAV7HWP5"/>
<accession>A0AAV7HWP5</accession>
<evidence type="ECO:0000313" key="2">
    <source>
        <dbReference type="Proteomes" id="UP000826195"/>
    </source>
</evidence>
<reference evidence="1 2" key="1">
    <citation type="journal article" date="2021" name="J. Hered.">
        <title>A chromosome-level genome assembly of the parasitoid wasp, Cotesia glomerata (Hymenoptera: Braconidae).</title>
        <authorList>
            <person name="Pinto B.J."/>
            <person name="Weis J.J."/>
            <person name="Gamble T."/>
            <person name="Ode P.J."/>
            <person name="Paul R."/>
            <person name="Zaspel J.M."/>
        </authorList>
    </citation>
    <scope>NUCLEOTIDE SEQUENCE [LARGE SCALE GENOMIC DNA]</scope>
    <source>
        <strain evidence="1">CgM1</strain>
    </source>
</reference>
<dbReference type="Proteomes" id="UP000826195">
    <property type="component" value="Unassembled WGS sequence"/>
</dbReference>
<sequence>MAASTPSIQEFLFPLSHPPSSSEKSDLYLYRRTIKVSCFNLRALKELFLSCSRLLDQSLYPTPRGSNVILKRDKLFCLTCALPLLLPASTTQVVLCQCVDTCWAETLPACVESEIPKPASHHSEHGLTTVSYTDTQIKPIQKCFPALIKLAAF</sequence>
<organism evidence="1 2">
    <name type="scientific">Cotesia glomerata</name>
    <name type="common">Lepidopteran parasitic wasp</name>
    <name type="synonym">Apanteles glomeratus</name>
    <dbReference type="NCBI Taxonomy" id="32391"/>
    <lineage>
        <taxon>Eukaryota</taxon>
        <taxon>Metazoa</taxon>
        <taxon>Ecdysozoa</taxon>
        <taxon>Arthropoda</taxon>
        <taxon>Hexapoda</taxon>
        <taxon>Insecta</taxon>
        <taxon>Pterygota</taxon>
        <taxon>Neoptera</taxon>
        <taxon>Endopterygota</taxon>
        <taxon>Hymenoptera</taxon>
        <taxon>Apocrita</taxon>
        <taxon>Ichneumonoidea</taxon>
        <taxon>Braconidae</taxon>
        <taxon>Microgastrinae</taxon>
        <taxon>Cotesia</taxon>
    </lineage>
</organism>
<gene>
    <name evidence="1" type="ORF">KQX54_003709</name>
</gene>
<protein>
    <submittedName>
        <fullName evidence="1">Uncharacterized protein</fullName>
    </submittedName>
</protein>
<dbReference type="EMBL" id="JAHXZJ010002982">
    <property type="protein sequence ID" value="KAH0534424.1"/>
    <property type="molecule type" value="Genomic_DNA"/>
</dbReference>
<proteinExistence type="predicted"/>
<keyword evidence="2" id="KW-1185">Reference proteome</keyword>
<name>A0AAV7HWP5_COTGL</name>
<comment type="caution">
    <text evidence="1">The sequence shown here is derived from an EMBL/GenBank/DDBJ whole genome shotgun (WGS) entry which is preliminary data.</text>
</comment>